<evidence type="ECO:0000313" key="5">
    <source>
        <dbReference type="EMBL" id="MST91357.1"/>
    </source>
</evidence>
<evidence type="ECO:0000259" key="4">
    <source>
        <dbReference type="Pfam" id="PF14195"/>
    </source>
</evidence>
<evidence type="ECO:0000259" key="3">
    <source>
        <dbReference type="Pfam" id="PF14191"/>
    </source>
</evidence>
<dbReference type="GO" id="GO:0003697">
    <property type="term" value="F:single-stranded DNA binding"/>
    <property type="evidence" value="ECO:0007669"/>
    <property type="project" value="InterPro"/>
</dbReference>
<organism evidence="5 6">
    <name type="scientific">Ruthenibacterium lactatiformans</name>
    <dbReference type="NCBI Taxonomy" id="1550024"/>
    <lineage>
        <taxon>Bacteria</taxon>
        <taxon>Bacillati</taxon>
        <taxon>Bacillota</taxon>
        <taxon>Clostridia</taxon>
        <taxon>Eubacteriales</taxon>
        <taxon>Oscillospiraceae</taxon>
        <taxon>Ruthenibacterium</taxon>
    </lineage>
</organism>
<dbReference type="Proteomes" id="UP000431913">
    <property type="component" value="Unassembled WGS sequence"/>
</dbReference>
<dbReference type="Pfam" id="PF14191">
    <property type="entry name" value="YodL"/>
    <property type="match status" value="1"/>
</dbReference>
<feature type="region of interest" description="Disordered" evidence="1">
    <location>
        <begin position="313"/>
        <end position="343"/>
    </location>
</feature>
<feature type="domain" description="N-terminal" evidence="2">
    <location>
        <begin position="9"/>
        <end position="134"/>
    </location>
</feature>
<evidence type="ECO:0000256" key="1">
    <source>
        <dbReference type="SAM" id="MobiDB-lite"/>
    </source>
</evidence>
<feature type="region of interest" description="Disordered" evidence="1">
    <location>
        <begin position="573"/>
        <end position="619"/>
    </location>
</feature>
<dbReference type="Pfam" id="PF08401">
    <property type="entry name" value="ArdcN"/>
    <property type="match status" value="1"/>
</dbReference>
<accession>A0A6I2U114</accession>
<feature type="compositionally biased region" description="Basic and acidic residues" evidence="1">
    <location>
        <begin position="235"/>
        <end position="245"/>
    </location>
</feature>
<feature type="domain" description="YodL-like" evidence="3">
    <location>
        <begin position="445"/>
        <end position="545"/>
    </location>
</feature>
<name>A0A6I2U114_9FIRM</name>
<protein>
    <submittedName>
        <fullName evidence="5">DUF4316 domain-containing protein</fullName>
    </submittedName>
</protein>
<dbReference type="InterPro" id="IPR013610">
    <property type="entry name" value="ArdC_N"/>
</dbReference>
<gene>
    <name evidence="5" type="ORF">FYJ76_05300</name>
</gene>
<evidence type="ECO:0000313" key="6">
    <source>
        <dbReference type="Proteomes" id="UP000431913"/>
    </source>
</evidence>
<dbReference type="InterPro" id="IPR025923">
    <property type="entry name" value="YodL-like_dom"/>
</dbReference>
<proteinExistence type="predicted"/>
<dbReference type="InterPro" id="IPR025465">
    <property type="entry name" value="DUF4316"/>
</dbReference>
<dbReference type="AlphaFoldDB" id="A0A6I2U114"/>
<feature type="domain" description="DUF4316" evidence="4">
    <location>
        <begin position="547"/>
        <end position="595"/>
    </location>
</feature>
<feature type="compositionally biased region" description="Basic and acidic residues" evidence="1">
    <location>
        <begin position="576"/>
        <end position="607"/>
    </location>
</feature>
<evidence type="ECO:0000259" key="2">
    <source>
        <dbReference type="Pfam" id="PF08401"/>
    </source>
</evidence>
<sequence>MPEEKKSNKERLKEITDSIEAGIKELFESEKYQQYLQTMSRFHRYSVNNTMLIYMQKPDATLVAGFNKWRDQFERNVNKGEHGIKIIAPTPYKKKIEEQKLDPDTRLPMLDADGKVIMEEKEIKIPMYKPVTVFDVSQTSGKPLPQLATDLSGNVQDYEAFMEAIRRASPVPIEVKPIGRGMDGFFSPEDQSITLREGMSEVQTVCAAIHEIAHSKLHNYEKQKEAAAAASDNAEPVKKKDRRTEEVEAESISYSVCAYYGIATGENSFGYIAAWSKDKELPELRASLETINKTASELISDIDRSYAQLMKAREAEKGSQEQAVPASEPEVTMGVQEKTQTQEHKIDPAISVDAMNAYGYTDENMQPLSKEQALELYERDVPVYMLYTDNTEAMAFDAEEIRSHDGFFGVSREDWEAAKMGFVPEVDRPDYEKSFLDGKEDGFLLLQLKDIPETRDFRFMDMEYLRQKDMQVSHDNYGAVYSGSLPPGTDSRDALDNIYTRFNIDRPQDFTGHSLSVSDIIVLRQQGRVSCHYVDSWGFKELPQFLPENYLKNAEMAMEDDYGMIDGIINNGKSPARVEQERQTDERPSVLEKLRSYSTQERTEVPKKNAPSRGAEREI</sequence>
<dbReference type="EMBL" id="VUNJ01000004">
    <property type="protein sequence ID" value="MST91357.1"/>
    <property type="molecule type" value="Genomic_DNA"/>
</dbReference>
<feature type="region of interest" description="Disordered" evidence="1">
    <location>
        <begin position="223"/>
        <end position="245"/>
    </location>
</feature>
<dbReference type="Pfam" id="PF14195">
    <property type="entry name" value="DUF4316"/>
    <property type="match status" value="1"/>
</dbReference>
<comment type="caution">
    <text evidence="5">The sequence shown here is derived from an EMBL/GenBank/DDBJ whole genome shotgun (WGS) entry which is preliminary data.</text>
</comment>
<reference evidence="5 6" key="1">
    <citation type="submission" date="2019-08" db="EMBL/GenBank/DDBJ databases">
        <title>In-depth cultivation of the pig gut microbiome towards novel bacterial diversity and tailored functional studies.</title>
        <authorList>
            <person name="Wylensek D."/>
            <person name="Hitch T.C.A."/>
            <person name="Clavel T."/>
        </authorList>
    </citation>
    <scope>NUCLEOTIDE SEQUENCE [LARGE SCALE GENOMIC DNA]</scope>
    <source>
        <strain evidence="5 6">WCA3-601-WT-6J</strain>
    </source>
</reference>